<evidence type="ECO:0000256" key="9">
    <source>
        <dbReference type="ARBA" id="ARBA00022741"/>
    </source>
</evidence>
<keyword evidence="7" id="KW-0597">Phosphoprotein</keyword>
<evidence type="ECO:0000256" key="1">
    <source>
        <dbReference type="ARBA" id="ARBA00000085"/>
    </source>
</evidence>
<evidence type="ECO:0000256" key="13">
    <source>
        <dbReference type="ARBA" id="ARBA00022842"/>
    </source>
</evidence>
<evidence type="ECO:0000256" key="7">
    <source>
        <dbReference type="ARBA" id="ARBA00022553"/>
    </source>
</evidence>
<keyword evidence="18" id="KW-0464">Manganese</keyword>
<keyword evidence="21" id="KW-1133">Transmembrane helix</keyword>
<keyword evidence="21" id="KW-0812">Transmembrane</keyword>
<dbReference type="Pfam" id="PF00672">
    <property type="entry name" value="HAMP"/>
    <property type="match status" value="1"/>
</dbReference>
<proteinExistence type="predicted"/>
<evidence type="ECO:0000313" key="25">
    <source>
        <dbReference type="Proteomes" id="UP001597106"/>
    </source>
</evidence>
<keyword evidence="14" id="KW-0904">Protein phosphatase</keyword>
<keyword evidence="9" id="KW-0547">Nucleotide-binding</keyword>
<dbReference type="InterPro" id="IPR005467">
    <property type="entry name" value="His_kinase_dom"/>
</dbReference>
<evidence type="ECO:0000256" key="16">
    <source>
        <dbReference type="ARBA" id="ARBA00023016"/>
    </source>
</evidence>
<keyword evidence="15" id="KW-0902">Two-component regulatory system</keyword>
<evidence type="ECO:0000256" key="12">
    <source>
        <dbReference type="ARBA" id="ARBA00022840"/>
    </source>
</evidence>
<keyword evidence="6" id="KW-1003">Cell membrane</keyword>
<keyword evidence="10" id="KW-0418">Kinase</keyword>
<dbReference type="CDD" id="cd00075">
    <property type="entry name" value="HATPase"/>
    <property type="match status" value="1"/>
</dbReference>
<evidence type="ECO:0000256" key="4">
    <source>
        <dbReference type="ARBA" id="ARBA00004651"/>
    </source>
</evidence>
<dbReference type="EC" id="2.7.13.3" evidence="5"/>
<evidence type="ECO:0000256" key="2">
    <source>
        <dbReference type="ARBA" id="ARBA00001936"/>
    </source>
</evidence>
<feature type="domain" description="HAMP" evidence="23">
    <location>
        <begin position="285"/>
        <end position="336"/>
    </location>
</feature>
<organism evidence="24 25">
    <name type="scientific">Methylophilus glucosoxydans</name>
    <dbReference type="NCBI Taxonomy" id="752553"/>
    <lineage>
        <taxon>Bacteria</taxon>
        <taxon>Pseudomonadati</taxon>
        <taxon>Pseudomonadota</taxon>
        <taxon>Betaproteobacteria</taxon>
        <taxon>Nitrosomonadales</taxon>
        <taxon>Methylophilaceae</taxon>
        <taxon>Methylophilus</taxon>
    </lineage>
</organism>
<comment type="cofactor">
    <cofactor evidence="3">
        <name>Mg(2+)</name>
        <dbReference type="ChEBI" id="CHEBI:18420"/>
    </cofactor>
</comment>
<dbReference type="Gene3D" id="1.10.287.130">
    <property type="match status" value="1"/>
</dbReference>
<reference evidence="25" key="1">
    <citation type="journal article" date="2019" name="Int. J. Syst. Evol. Microbiol.">
        <title>The Global Catalogue of Microorganisms (GCM) 10K type strain sequencing project: providing services to taxonomists for standard genome sequencing and annotation.</title>
        <authorList>
            <consortium name="The Broad Institute Genomics Platform"/>
            <consortium name="The Broad Institute Genome Sequencing Center for Infectious Disease"/>
            <person name="Wu L."/>
            <person name="Ma J."/>
        </authorList>
    </citation>
    <scope>NUCLEOTIDE SEQUENCE [LARGE SCALE GENOMIC DNA]</scope>
    <source>
        <strain evidence="25">CCUG 59685</strain>
    </source>
</reference>
<dbReference type="PROSITE" id="PS50885">
    <property type="entry name" value="HAMP"/>
    <property type="match status" value="1"/>
</dbReference>
<keyword evidence="21" id="KW-0472">Membrane</keyword>
<feature type="domain" description="Histidine kinase" evidence="22">
    <location>
        <begin position="353"/>
        <end position="559"/>
    </location>
</feature>
<evidence type="ECO:0000256" key="20">
    <source>
        <dbReference type="ARBA" id="ARBA00041776"/>
    </source>
</evidence>
<evidence type="ECO:0000259" key="23">
    <source>
        <dbReference type="PROSITE" id="PS50885"/>
    </source>
</evidence>
<evidence type="ECO:0000256" key="3">
    <source>
        <dbReference type="ARBA" id="ARBA00001946"/>
    </source>
</evidence>
<evidence type="ECO:0000256" key="15">
    <source>
        <dbReference type="ARBA" id="ARBA00023012"/>
    </source>
</evidence>
<dbReference type="InterPro" id="IPR036097">
    <property type="entry name" value="HisK_dim/P_sf"/>
</dbReference>
<dbReference type="PROSITE" id="PS50109">
    <property type="entry name" value="HIS_KIN"/>
    <property type="match status" value="1"/>
</dbReference>
<evidence type="ECO:0000259" key="22">
    <source>
        <dbReference type="PROSITE" id="PS50109"/>
    </source>
</evidence>
<dbReference type="InterPro" id="IPR003594">
    <property type="entry name" value="HATPase_dom"/>
</dbReference>
<dbReference type="EMBL" id="JBHTJW010000001">
    <property type="protein sequence ID" value="MFD0928184.1"/>
    <property type="molecule type" value="Genomic_DNA"/>
</dbReference>
<evidence type="ECO:0000256" key="17">
    <source>
        <dbReference type="ARBA" id="ARBA00023026"/>
    </source>
</evidence>
<evidence type="ECO:0000256" key="18">
    <source>
        <dbReference type="ARBA" id="ARBA00023211"/>
    </source>
</evidence>
<dbReference type="Pfam" id="PF02518">
    <property type="entry name" value="HATPase_c"/>
    <property type="match status" value="1"/>
</dbReference>
<evidence type="ECO:0000313" key="24">
    <source>
        <dbReference type="EMBL" id="MFD0928184.1"/>
    </source>
</evidence>
<dbReference type="Pfam" id="PF00512">
    <property type="entry name" value="HisKA"/>
    <property type="match status" value="1"/>
</dbReference>
<evidence type="ECO:0000256" key="21">
    <source>
        <dbReference type="SAM" id="Phobius"/>
    </source>
</evidence>
<name>A0ABW3GHQ7_9PROT</name>
<evidence type="ECO:0000256" key="5">
    <source>
        <dbReference type="ARBA" id="ARBA00012438"/>
    </source>
</evidence>
<dbReference type="Gene3D" id="6.10.340.10">
    <property type="match status" value="1"/>
</dbReference>
<dbReference type="SUPFAM" id="SSF47384">
    <property type="entry name" value="Homodimeric domain of signal transducing histidine kinase"/>
    <property type="match status" value="1"/>
</dbReference>
<keyword evidence="16" id="KW-0346">Stress response</keyword>
<feature type="transmembrane region" description="Helical" evidence="21">
    <location>
        <begin position="20"/>
        <end position="41"/>
    </location>
</feature>
<evidence type="ECO:0000256" key="8">
    <source>
        <dbReference type="ARBA" id="ARBA00022679"/>
    </source>
</evidence>
<dbReference type="PRINTS" id="PR00344">
    <property type="entry name" value="BCTRLSENSOR"/>
</dbReference>
<evidence type="ECO:0000256" key="19">
    <source>
        <dbReference type="ARBA" id="ARBA00040454"/>
    </source>
</evidence>
<dbReference type="Proteomes" id="UP001597106">
    <property type="component" value="Unassembled WGS sequence"/>
</dbReference>
<protein>
    <recommendedName>
        <fullName evidence="19">Signal transduction histidine-protein kinase/phosphatase MprB</fullName>
        <ecNumber evidence="5">2.7.13.3</ecNumber>
    </recommendedName>
    <alternativeName>
        <fullName evidence="20">Mycobacterial persistence regulator B</fullName>
    </alternativeName>
</protein>
<dbReference type="InterPro" id="IPR003660">
    <property type="entry name" value="HAMP_dom"/>
</dbReference>
<accession>A0ABW3GHQ7</accession>
<comment type="cofactor">
    <cofactor evidence="2">
        <name>Mn(2+)</name>
        <dbReference type="ChEBI" id="CHEBI:29035"/>
    </cofactor>
</comment>
<dbReference type="InterPro" id="IPR050980">
    <property type="entry name" value="2C_sensor_his_kinase"/>
</dbReference>
<evidence type="ECO:0000256" key="10">
    <source>
        <dbReference type="ARBA" id="ARBA00022777"/>
    </source>
</evidence>
<feature type="transmembrane region" description="Helical" evidence="21">
    <location>
        <begin position="261"/>
        <end position="280"/>
    </location>
</feature>
<dbReference type="SMART" id="SM00388">
    <property type="entry name" value="HisKA"/>
    <property type="match status" value="1"/>
</dbReference>
<dbReference type="InterPro" id="IPR036890">
    <property type="entry name" value="HATPase_C_sf"/>
</dbReference>
<comment type="caution">
    <text evidence="24">The sequence shown here is derived from an EMBL/GenBank/DDBJ whole genome shotgun (WGS) entry which is preliminary data.</text>
</comment>
<dbReference type="SUPFAM" id="SSF55874">
    <property type="entry name" value="ATPase domain of HSP90 chaperone/DNA topoisomerase II/histidine kinase"/>
    <property type="match status" value="1"/>
</dbReference>
<comment type="catalytic activity">
    <reaction evidence="1">
        <text>ATP + protein L-histidine = ADP + protein N-phospho-L-histidine.</text>
        <dbReference type="EC" id="2.7.13.3"/>
    </reaction>
</comment>
<sequence length="560" mass="61929">MRIFSHLPRLQTPLTIRKMLLIVFLLAGLLPALMVSLISFYQARQALRVEIKHDLQTTGKAVAEHVDRVLNERVQNVRSWSQLGIMQDLLIEDIDKRLSMFLAETRKSYAEQYLSLDVINLKGHVAASSEPAHIGQHLAIPPEWMRFQDDDQVITLYRLDHQQLMISAPILSQNTLQPLGTLVVTFNWRVIENLLDHAAQHSTELALFDQKLNLLAQSSHWSDQQHSLHAQAPLISRLPLQGWQVHLNKDHDEAVAPVHRLGMIFIVVLGVTLVCSILLVRPIAQNISRPLEALTRYVQRFRQLDAIAPVSSGPVEVQSLHQAFTDMVAELAASEQQLTRAAKLAVVGEMAAAMSHEVRTPLGIMRSSADVLLREPNLSEDGREVLGFIISETERLNKLVSTLIDSARPRAPSKIPLDLQAHLQHVIALLQAQAQSKQLTLSLSASAAVVVEADQDQMTQVLLNLLMNAIQILPKGGHIALSLWSDATHAHISVADDGPGVPPAQQAHLFEAFFTQRAGGVGLGLAVVKQIMETHGGTIQYSTSPWHGAQFNLTLPLANP</sequence>
<dbReference type="InterPro" id="IPR004358">
    <property type="entry name" value="Sig_transdc_His_kin-like_C"/>
</dbReference>
<keyword evidence="8" id="KW-0808">Transferase</keyword>
<gene>
    <name evidence="24" type="ORF">ACFQ1T_00190</name>
</gene>
<keyword evidence="11" id="KW-0378">Hydrolase</keyword>
<dbReference type="PANTHER" id="PTHR44936:SF9">
    <property type="entry name" value="SENSOR PROTEIN CREC"/>
    <property type="match status" value="1"/>
</dbReference>
<dbReference type="Gene3D" id="3.30.565.10">
    <property type="entry name" value="Histidine kinase-like ATPase, C-terminal domain"/>
    <property type="match status" value="1"/>
</dbReference>
<evidence type="ECO:0000256" key="11">
    <source>
        <dbReference type="ARBA" id="ARBA00022801"/>
    </source>
</evidence>
<dbReference type="SMART" id="SM00387">
    <property type="entry name" value="HATPase_c"/>
    <property type="match status" value="1"/>
</dbReference>
<keyword evidence="25" id="KW-1185">Reference proteome</keyword>
<keyword evidence="17" id="KW-0843">Virulence</keyword>
<keyword evidence="13" id="KW-0460">Magnesium</keyword>
<dbReference type="RefSeq" id="WP_379073351.1">
    <property type="nucleotide sequence ID" value="NZ_JBHTJW010000001.1"/>
</dbReference>
<evidence type="ECO:0000256" key="14">
    <source>
        <dbReference type="ARBA" id="ARBA00022912"/>
    </source>
</evidence>
<keyword evidence="12" id="KW-0067">ATP-binding</keyword>
<comment type="subcellular location">
    <subcellularLocation>
        <location evidence="4">Cell membrane</location>
        <topology evidence="4">Multi-pass membrane protein</topology>
    </subcellularLocation>
</comment>
<dbReference type="CDD" id="cd00082">
    <property type="entry name" value="HisKA"/>
    <property type="match status" value="1"/>
</dbReference>
<dbReference type="PANTHER" id="PTHR44936">
    <property type="entry name" value="SENSOR PROTEIN CREC"/>
    <property type="match status" value="1"/>
</dbReference>
<dbReference type="InterPro" id="IPR003661">
    <property type="entry name" value="HisK_dim/P_dom"/>
</dbReference>
<evidence type="ECO:0000256" key="6">
    <source>
        <dbReference type="ARBA" id="ARBA00022475"/>
    </source>
</evidence>